<feature type="compositionally biased region" description="Polar residues" evidence="1">
    <location>
        <begin position="59"/>
        <end position="72"/>
    </location>
</feature>
<dbReference type="RefSeq" id="WP_201364045.1">
    <property type="nucleotide sequence ID" value="NZ_BNJJ01000012.1"/>
</dbReference>
<keyword evidence="3" id="KW-1185">Reference proteome</keyword>
<evidence type="ECO:0008006" key="4">
    <source>
        <dbReference type="Google" id="ProtNLM"/>
    </source>
</evidence>
<feature type="compositionally biased region" description="Polar residues" evidence="1">
    <location>
        <begin position="106"/>
        <end position="122"/>
    </location>
</feature>
<evidence type="ECO:0000313" key="3">
    <source>
        <dbReference type="Proteomes" id="UP000635565"/>
    </source>
</evidence>
<name>A0ABQ3VJL3_9CHLR</name>
<proteinExistence type="predicted"/>
<reference evidence="2 3" key="1">
    <citation type="journal article" date="2021" name="Int. J. Syst. Evol. Microbiol.">
        <title>Reticulibacter mediterranei gen. nov., sp. nov., within the new family Reticulibacteraceae fam. nov., and Ktedonospora formicarum gen. nov., sp. nov., Ktedonobacter robiniae sp. nov., Dictyobacter formicarum sp. nov. and Dictyobacter arantiisoli sp. nov., belonging to the class Ktedonobacteria.</title>
        <authorList>
            <person name="Yabe S."/>
            <person name="Zheng Y."/>
            <person name="Wang C.M."/>
            <person name="Sakai Y."/>
            <person name="Abe K."/>
            <person name="Yokota A."/>
            <person name="Donadio S."/>
            <person name="Cavaletti L."/>
            <person name="Monciardini P."/>
        </authorList>
    </citation>
    <scope>NUCLEOTIDE SEQUENCE [LARGE SCALE GENOMIC DNA]</scope>
    <source>
        <strain evidence="2 3">SOSP1-9</strain>
    </source>
</reference>
<evidence type="ECO:0000256" key="1">
    <source>
        <dbReference type="SAM" id="MobiDB-lite"/>
    </source>
</evidence>
<accession>A0ABQ3VJL3</accession>
<sequence length="235" mass="25844">MPKETKKFINPLLRPSQTTDARPAQQSQPDIVDEPVEEPSRGASSRNSETRLEPASKAEPTQTGSTQPSAASSEPVGRQTRSTENDSGKTLPVEEIPASARPSARRGSTSAATPAKTESQGRAASRSRDASTNIDAALYTRNNFSAEPIDFSSEDSAFEETYATYNPTASSEDSRAAARRRRSLQPFETTHERITLWMDKQLKQRFEALAYQRELPKTALINEAVSALLEKYEAH</sequence>
<feature type="compositionally biased region" description="Polar residues" evidence="1">
    <location>
        <begin position="15"/>
        <end position="29"/>
    </location>
</feature>
<protein>
    <recommendedName>
        <fullName evidence="4">Ribbon-helix-helix protein CopG domain-containing protein</fullName>
    </recommendedName>
</protein>
<gene>
    <name evidence="2" type="ORF">KSZ_44110</name>
</gene>
<dbReference type="Proteomes" id="UP000635565">
    <property type="component" value="Unassembled WGS sequence"/>
</dbReference>
<feature type="region of interest" description="Disordered" evidence="1">
    <location>
        <begin position="162"/>
        <end position="182"/>
    </location>
</feature>
<comment type="caution">
    <text evidence="2">The sequence shown here is derived from an EMBL/GenBank/DDBJ whole genome shotgun (WGS) entry which is preliminary data.</text>
</comment>
<dbReference type="EMBL" id="BNJJ01000012">
    <property type="protein sequence ID" value="GHO86405.1"/>
    <property type="molecule type" value="Genomic_DNA"/>
</dbReference>
<organism evidence="2 3">
    <name type="scientific">Dictyobacter formicarum</name>
    <dbReference type="NCBI Taxonomy" id="2778368"/>
    <lineage>
        <taxon>Bacteria</taxon>
        <taxon>Bacillati</taxon>
        <taxon>Chloroflexota</taxon>
        <taxon>Ktedonobacteria</taxon>
        <taxon>Ktedonobacterales</taxon>
        <taxon>Dictyobacteraceae</taxon>
        <taxon>Dictyobacter</taxon>
    </lineage>
</organism>
<evidence type="ECO:0000313" key="2">
    <source>
        <dbReference type="EMBL" id="GHO86405.1"/>
    </source>
</evidence>
<feature type="region of interest" description="Disordered" evidence="1">
    <location>
        <begin position="1"/>
        <end position="132"/>
    </location>
</feature>